<comment type="catalytic activity">
    <reaction evidence="9">
        <text>(S)-dihydroorotate + A = orotate + AH2</text>
        <dbReference type="Rhea" id="RHEA:18073"/>
        <dbReference type="ChEBI" id="CHEBI:13193"/>
        <dbReference type="ChEBI" id="CHEBI:17499"/>
        <dbReference type="ChEBI" id="CHEBI:30839"/>
        <dbReference type="ChEBI" id="CHEBI:30864"/>
    </reaction>
</comment>
<dbReference type="HOGENOM" id="CLU_042042_0_0_0"/>
<reference evidence="11 12" key="2">
    <citation type="journal article" date="2010" name="Stand. Genomic Sci.">
        <title>Complete genome sequence of Sebaldella termitidis type strain (NCTC 11300).</title>
        <authorList>
            <person name="Harmon-Smith M."/>
            <person name="Celia L."/>
            <person name="Chertkov O."/>
            <person name="Lapidus A."/>
            <person name="Copeland A."/>
            <person name="Glavina Del Rio T."/>
            <person name="Nolan M."/>
            <person name="Lucas S."/>
            <person name="Tice H."/>
            <person name="Cheng J.F."/>
            <person name="Han C."/>
            <person name="Detter J.C."/>
            <person name="Bruce D."/>
            <person name="Goodwin L."/>
            <person name="Pitluck S."/>
            <person name="Pati A."/>
            <person name="Liolios K."/>
            <person name="Ivanova N."/>
            <person name="Mavromatis K."/>
            <person name="Mikhailova N."/>
            <person name="Chen A."/>
            <person name="Palaniappan K."/>
            <person name="Land M."/>
            <person name="Hauser L."/>
            <person name="Chang Y.J."/>
            <person name="Jeffries C.D."/>
            <person name="Brettin T."/>
            <person name="Goker M."/>
            <person name="Beck B."/>
            <person name="Bristow J."/>
            <person name="Eisen J.A."/>
            <person name="Markowitz V."/>
            <person name="Hugenholtz P."/>
            <person name="Kyrpides N.C."/>
            <person name="Klenk H.P."/>
            <person name="Chen F."/>
        </authorList>
    </citation>
    <scope>NUCLEOTIDE SEQUENCE [LARGE SCALE GENOMIC DNA]</scope>
    <source>
        <strain evidence="12">ATCC 33386 / NCTC 11300</strain>
    </source>
</reference>
<dbReference type="InterPro" id="IPR049622">
    <property type="entry name" value="Dihydroorotate_DH_I"/>
</dbReference>
<proteinExistence type="inferred from homology"/>
<gene>
    <name evidence="9" type="primary">pyrD</name>
    <name evidence="11" type="ordered locus">Sterm_2665</name>
</gene>
<dbReference type="EMBL" id="CP001739">
    <property type="protein sequence ID" value="ACZ09510.1"/>
    <property type="molecule type" value="Genomic_DNA"/>
</dbReference>
<sequence length="322" mass="34582">MRGGILNFLKMNFAGLDLENPIMTASGCFGFGLEYKDYFDPNELGAVLIKGLTPEPREGNYGIRIAETPAGMLNSVGLENPGIDYFERETAPLLERELKVPVIANINGKILEEYIEIAERAEAIDVIKAIELNISCPNVKDGGMAFGANPDMAAKVTREVRRVTKKPLIVKLSPNVTDIAGIAKLVEAEGADALSLINTLLGMSIDINKKKPLLGNIFGGLSGPAVKPVALRMVYQVSNAVSIPLLGMGGISTAEDALEFFMAGASAISVGTGFFQNPLAAVEIKQGLINYCTENNLSNINEIVAYAHTDDGKAYRKRIFSK</sequence>
<dbReference type="STRING" id="526218.Sterm_2665"/>
<keyword evidence="7 9" id="KW-0665">Pyrimidine biosynthesis</keyword>
<feature type="binding site" evidence="9">
    <location>
        <position position="223"/>
    </location>
    <ligand>
        <name>FMN</name>
        <dbReference type="ChEBI" id="CHEBI:58210"/>
    </ligand>
</feature>
<comment type="function">
    <text evidence="9">Catalyzes the conversion of dihydroorotate to orotate.</text>
</comment>
<dbReference type="Proteomes" id="UP000000845">
    <property type="component" value="Chromosome"/>
</dbReference>
<keyword evidence="5 9" id="KW-0285">Flavoprotein</keyword>
<dbReference type="InterPro" id="IPR001295">
    <property type="entry name" value="Dihydroorotate_DH_CS"/>
</dbReference>
<dbReference type="GO" id="GO:0044205">
    <property type="term" value="P:'de novo' UMP biosynthetic process"/>
    <property type="evidence" value="ECO:0007669"/>
    <property type="project" value="UniProtKB-UniRule"/>
</dbReference>
<dbReference type="InterPro" id="IPR050074">
    <property type="entry name" value="DHO_dehydrogenase"/>
</dbReference>
<feature type="binding site" evidence="9">
    <location>
        <begin position="198"/>
        <end position="199"/>
    </location>
    <ligand>
        <name>substrate</name>
    </ligand>
</feature>
<dbReference type="NCBIfam" id="NF005574">
    <property type="entry name" value="PRK07259.1"/>
    <property type="match status" value="1"/>
</dbReference>
<evidence type="ECO:0000259" key="10">
    <source>
        <dbReference type="Pfam" id="PF01180"/>
    </source>
</evidence>
<feature type="binding site" evidence="9">
    <location>
        <begin position="74"/>
        <end position="78"/>
    </location>
    <ligand>
        <name>substrate</name>
    </ligand>
</feature>
<comment type="pathway">
    <text evidence="2 9">Pyrimidine metabolism; UMP biosynthesis via de novo pathway.</text>
</comment>
<evidence type="ECO:0000256" key="3">
    <source>
        <dbReference type="ARBA" id="ARBA00008008"/>
    </source>
</evidence>
<dbReference type="KEGG" id="str:Sterm_2665"/>
<feature type="binding site" evidence="9">
    <location>
        <begin position="50"/>
        <end position="51"/>
    </location>
    <ligand>
        <name>FMN</name>
        <dbReference type="ChEBI" id="CHEBI:58210"/>
    </ligand>
</feature>
<keyword evidence="12" id="KW-1185">Reference proteome</keyword>
<comment type="cofactor">
    <cofactor evidence="9">
        <name>FMN</name>
        <dbReference type="ChEBI" id="CHEBI:58210"/>
    </cofactor>
    <text evidence="9">Binds 1 FMN per subunit.</text>
</comment>
<dbReference type="EC" id="1.3.-.-" evidence="9"/>
<accession>D1AMD6</accession>
<feature type="active site" description="Nucleophile" evidence="9">
    <location>
        <position position="136"/>
    </location>
</feature>
<evidence type="ECO:0000256" key="1">
    <source>
        <dbReference type="ARBA" id="ARBA00004496"/>
    </source>
</evidence>
<evidence type="ECO:0000313" key="12">
    <source>
        <dbReference type="Proteomes" id="UP000000845"/>
    </source>
</evidence>
<feature type="domain" description="Dihydroorotate dehydrogenase catalytic" evidence="10">
    <location>
        <begin position="9"/>
        <end position="289"/>
    </location>
</feature>
<evidence type="ECO:0000256" key="8">
    <source>
        <dbReference type="ARBA" id="ARBA00023002"/>
    </source>
</evidence>
<dbReference type="SUPFAM" id="SSF51395">
    <property type="entry name" value="FMN-linked oxidoreductases"/>
    <property type="match status" value="1"/>
</dbReference>
<evidence type="ECO:0000313" key="11">
    <source>
        <dbReference type="EMBL" id="ACZ09510.1"/>
    </source>
</evidence>
<feature type="binding site" evidence="9">
    <location>
        <position position="133"/>
    </location>
    <ligand>
        <name>FMN</name>
        <dbReference type="ChEBI" id="CHEBI:58210"/>
    </ligand>
</feature>
<feature type="binding site" evidence="9">
    <location>
        <position position="171"/>
    </location>
    <ligand>
        <name>FMN</name>
        <dbReference type="ChEBI" id="CHEBI:58210"/>
    </ligand>
</feature>
<name>D1AMD6_SEBTE</name>
<evidence type="ECO:0000256" key="4">
    <source>
        <dbReference type="ARBA" id="ARBA00022490"/>
    </source>
</evidence>
<dbReference type="InterPro" id="IPR005720">
    <property type="entry name" value="Dihydroorotate_DH_cat"/>
</dbReference>
<dbReference type="AlphaFoldDB" id="D1AMD6"/>
<dbReference type="HAMAP" id="MF_00224">
    <property type="entry name" value="DHO_dh_type1"/>
    <property type="match status" value="1"/>
</dbReference>
<dbReference type="FunFam" id="3.20.20.70:FF:000027">
    <property type="entry name" value="Dihydropyrimidine dehydrogenase [NADP(+)]"/>
    <property type="match status" value="1"/>
</dbReference>
<dbReference type="PROSITE" id="PS00912">
    <property type="entry name" value="DHODEHASE_2"/>
    <property type="match status" value="1"/>
</dbReference>
<dbReference type="GO" id="GO:0004152">
    <property type="term" value="F:dihydroorotate dehydrogenase activity"/>
    <property type="evidence" value="ECO:0007669"/>
    <property type="project" value="UniProtKB-UniRule"/>
</dbReference>
<feature type="binding site" evidence="9">
    <location>
        <position position="133"/>
    </location>
    <ligand>
        <name>substrate</name>
    </ligand>
</feature>
<protein>
    <recommendedName>
        <fullName evidence="9">Dihydroorotate dehydrogenase</fullName>
        <shortName evidence="9">DHOD</shortName>
        <shortName evidence="9">DHODase</shortName>
        <shortName evidence="9">DHOdehase</shortName>
        <ecNumber evidence="9">1.3.-.-</ecNumber>
    </recommendedName>
</protein>
<feature type="binding site" evidence="9">
    <location>
        <position position="197"/>
    </location>
    <ligand>
        <name>FMN</name>
        <dbReference type="ChEBI" id="CHEBI:58210"/>
    </ligand>
</feature>
<reference evidence="12" key="1">
    <citation type="submission" date="2009-09" db="EMBL/GenBank/DDBJ databases">
        <title>The complete chromosome of Sebaldella termitidis ATCC 33386.</title>
        <authorList>
            <consortium name="US DOE Joint Genome Institute (JGI-PGF)"/>
            <person name="Lucas S."/>
            <person name="Copeland A."/>
            <person name="Lapidus A."/>
            <person name="Glavina del Rio T."/>
            <person name="Dalin E."/>
            <person name="Tice H."/>
            <person name="Bruce D."/>
            <person name="Goodwin L."/>
            <person name="Pitluck S."/>
            <person name="Kyrpides N."/>
            <person name="Mavromatis K."/>
            <person name="Ivanova N."/>
            <person name="Mikhailova N."/>
            <person name="Sims D."/>
            <person name="Meincke L."/>
            <person name="Brettin T."/>
            <person name="Detter J.C."/>
            <person name="Han C."/>
            <person name="Larimer F."/>
            <person name="Land M."/>
            <person name="Hauser L."/>
            <person name="Markowitz V."/>
            <person name="Cheng J.F."/>
            <person name="Hugenholtz P."/>
            <person name="Woyke T."/>
            <person name="Wu D."/>
            <person name="Eisen J.A."/>
        </authorList>
    </citation>
    <scope>NUCLEOTIDE SEQUENCE [LARGE SCALE GENOMIC DNA]</scope>
    <source>
        <strain evidence="12">ATCC 33386 / NCTC 11300</strain>
    </source>
</reference>
<dbReference type="GO" id="GO:0006207">
    <property type="term" value="P:'de novo' pyrimidine nucleobase biosynthetic process"/>
    <property type="evidence" value="ECO:0007669"/>
    <property type="project" value="InterPro"/>
</dbReference>
<feature type="binding site" evidence="9">
    <location>
        <begin position="249"/>
        <end position="250"/>
    </location>
    <ligand>
        <name>FMN</name>
        <dbReference type="ChEBI" id="CHEBI:58210"/>
    </ligand>
</feature>
<dbReference type="GO" id="GO:0005737">
    <property type="term" value="C:cytoplasm"/>
    <property type="evidence" value="ECO:0007669"/>
    <property type="project" value="UniProtKB-SubCell"/>
</dbReference>
<dbReference type="InterPro" id="IPR012135">
    <property type="entry name" value="Dihydroorotate_DH_1_2"/>
</dbReference>
<evidence type="ECO:0000256" key="9">
    <source>
        <dbReference type="HAMAP-Rule" id="MF_00224"/>
    </source>
</evidence>
<comment type="similarity">
    <text evidence="3 9">Belongs to the dihydroorotate dehydrogenase family. Type 1 subfamily.</text>
</comment>
<dbReference type="PANTHER" id="PTHR48109:SF1">
    <property type="entry name" value="DIHYDROOROTATE DEHYDROGENASE (FUMARATE)"/>
    <property type="match status" value="1"/>
</dbReference>
<evidence type="ECO:0000256" key="5">
    <source>
        <dbReference type="ARBA" id="ARBA00022630"/>
    </source>
</evidence>
<evidence type="ECO:0000256" key="6">
    <source>
        <dbReference type="ARBA" id="ARBA00022643"/>
    </source>
</evidence>
<dbReference type="PANTHER" id="PTHR48109">
    <property type="entry name" value="DIHYDROOROTATE DEHYDROGENASE (QUINONE), MITOCHONDRIAL-RELATED"/>
    <property type="match status" value="1"/>
</dbReference>
<evidence type="ECO:0000256" key="2">
    <source>
        <dbReference type="ARBA" id="ARBA00004725"/>
    </source>
</evidence>
<dbReference type="InterPro" id="IPR033888">
    <property type="entry name" value="DHOD_1B"/>
</dbReference>
<dbReference type="PIRSF" id="PIRSF000164">
    <property type="entry name" value="DHO_oxidase"/>
    <property type="match status" value="1"/>
</dbReference>
<dbReference type="UniPathway" id="UPA00070"/>
<dbReference type="Pfam" id="PF01180">
    <property type="entry name" value="DHO_dh"/>
    <property type="match status" value="1"/>
</dbReference>
<feature type="binding site" evidence="9">
    <location>
        <position position="26"/>
    </location>
    <ligand>
        <name>FMN</name>
        <dbReference type="ChEBI" id="CHEBI:58210"/>
    </ligand>
</feature>
<evidence type="ECO:0000256" key="7">
    <source>
        <dbReference type="ARBA" id="ARBA00022975"/>
    </source>
</evidence>
<feature type="binding site" evidence="9">
    <location>
        <position position="50"/>
    </location>
    <ligand>
        <name>substrate</name>
    </ligand>
</feature>
<dbReference type="NCBIfam" id="TIGR01037">
    <property type="entry name" value="pyrD_sub1_fam"/>
    <property type="match status" value="1"/>
</dbReference>
<keyword evidence="8 9" id="KW-0560">Oxidoreductase</keyword>
<dbReference type="Gene3D" id="3.20.20.70">
    <property type="entry name" value="Aldolase class I"/>
    <property type="match status" value="1"/>
</dbReference>
<comment type="subcellular location">
    <subcellularLocation>
        <location evidence="1 9">Cytoplasm</location>
    </subcellularLocation>
</comment>
<feature type="binding site" evidence="9">
    <location>
        <position position="105"/>
    </location>
    <ligand>
        <name>FMN</name>
        <dbReference type="ChEBI" id="CHEBI:58210"/>
    </ligand>
</feature>
<keyword evidence="6 9" id="KW-0288">FMN</keyword>
<keyword evidence="4 9" id="KW-0963">Cytoplasm</keyword>
<organism evidence="11 12">
    <name type="scientific">Sebaldella termitidis (strain ATCC 33386 / NCTC 11300)</name>
    <dbReference type="NCBI Taxonomy" id="526218"/>
    <lineage>
        <taxon>Bacteria</taxon>
        <taxon>Fusobacteriati</taxon>
        <taxon>Fusobacteriota</taxon>
        <taxon>Fusobacteriia</taxon>
        <taxon>Fusobacteriales</taxon>
        <taxon>Leptotrichiaceae</taxon>
        <taxon>Sebaldella</taxon>
    </lineage>
</organism>
<dbReference type="InterPro" id="IPR024920">
    <property type="entry name" value="Dihydroorotate_DH_1"/>
</dbReference>
<feature type="binding site" evidence="9">
    <location>
        <begin position="271"/>
        <end position="272"/>
    </location>
    <ligand>
        <name>FMN</name>
        <dbReference type="ChEBI" id="CHEBI:58210"/>
    </ligand>
</feature>
<dbReference type="InterPro" id="IPR013785">
    <property type="entry name" value="Aldolase_TIM"/>
</dbReference>
<dbReference type="CDD" id="cd04740">
    <property type="entry name" value="DHOD_1B_like"/>
    <property type="match status" value="1"/>
</dbReference>
<dbReference type="eggNOG" id="COG0167">
    <property type="taxonomic scope" value="Bacteria"/>
</dbReference>